<dbReference type="AlphaFoldDB" id="A0A1G2LA45"/>
<dbReference type="InterPro" id="IPR005883">
    <property type="entry name" value="PilM"/>
</dbReference>
<dbReference type="PIRSF" id="PIRSF019169">
    <property type="entry name" value="PilM"/>
    <property type="match status" value="1"/>
</dbReference>
<dbReference type="InterPro" id="IPR050696">
    <property type="entry name" value="FtsA/MreB"/>
</dbReference>
<dbReference type="CDD" id="cd24049">
    <property type="entry name" value="ASKHA_NBD_PilM"/>
    <property type="match status" value="1"/>
</dbReference>
<name>A0A1G2LA45_9BACT</name>
<dbReference type="Gene3D" id="3.30.420.40">
    <property type="match status" value="2"/>
</dbReference>
<dbReference type="STRING" id="1802281.A3A44_00270"/>
<dbReference type="Pfam" id="PF11104">
    <property type="entry name" value="PilM_2"/>
    <property type="match status" value="1"/>
</dbReference>
<organism evidence="1 2">
    <name type="scientific">Candidatus Sungbacteria bacterium RIFCSPLOWO2_01_FULL_60_25</name>
    <dbReference type="NCBI Taxonomy" id="1802281"/>
    <lineage>
        <taxon>Bacteria</taxon>
        <taxon>Candidatus Sungiibacteriota</taxon>
    </lineage>
</organism>
<proteinExistence type="predicted"/>
<reference evidence="1 2" key="1">
    <citation type="journal article" date="2016" name="Nat. Commun.">
        <title>Thousands of microbial genomes shed light on interconnected biogeochemical processes in an aquifer system.</title>
        <authorList>
            <person name="Anantharaman K."/>
            <person name="Brown C.T."/>
            <person name="Hug L.A."/>
            <person name="Sharon I."/>
            <person name="Castelle C.J."/>
            <person name="Probst A.J."/>
            <person name="Thomas B.C."/>
            <person name="Singh A."/>
            <person name="Wilkins M.J."/>
            <person name="Karaoz U."/>
            <person name="Brodie E.L."/>
            <person name="Williams K.H."/>
            <person name="Hubbard S.S."/>
            <person name="Banfield J.F."/>
        </authorList>
    </citation>
    <scope>NUCLEOTIDE SEQUENCE [LARGE SCALE GENOMIC DNA]</scope>
</reference>
<comment type="caution">
    <text evidence="1">The sequence shown here is derived from an EMBL/GenBank/DDBJ whole genome shotgun (WGS) entry which is preliminary data.</text>
</comment>
<sequence>MCISRVSPGGLCYTEAVFGALGARPETRVDIPFLKHFKFSSLRNSFGRGSIRFVGIDIGSDSAKVVQLRKERERAILETYGELKTGHYFAKDSLAAGSFLGAADETLVNILTDIMREAKITATNAVFSIPATASFLTVIPLPLVDRDEIAAAIPFEAKKYIPIPIKEVTLDWDVVGESKEEKRVDVLLAAVPTELITKYQHVAGLARLSLDAVEIESFCLARALLAGERGVSAIINWGAVVATLTIVDHERIQANHNFGRGSFEITNALSQALGVNLERAEAMKREIGLSEKPEDRPTAGIITPIVDAAFADYDRAMTAYNRASARHIERIVLTGGGANLAGLVGYTAKRFGLAATIGNPFSRTVTPEFLQSVLNDIAPHFAVATGAALRPFGPS</sequence>
<dbReference type="InterPro" id="IPR043129">
    <property type="entry name" value="ATPase_NBD"/>
</dbReference>
<dbReference type="PANTHER" id="PTHR32432">
    <property type="entry name" value="CELL DIVISION PROTEIN FTSA-RELATED"/>
    <property type="match status" value="1"/>
</dbReference>
<protein>
    <recommendedName>
        <fullName evidence="3">SHS2 domain-containing protein</fullName>
    </recommendedName>
</protein>
<dbReference type="SUPFAM" id="SSF53067">
    <property type="entry name" value="Actin-like ATPase domain"/>
    <property type="match status" value="2"/>
</dbReference>
<dbReference type="PANTHER" id="PTHR32432:SF3">
    <property type="entry name" value="ETHANOLAMINE UTILIZATION PROTEIN EUTJ"/>
    <property type="match status" value="1"/>
</dbReference>
<evidence type="ECO:0008006" key="3">
    <source>
        <dbReference type="Google" id="ProtNLM"/>
    </source>
</evidence>
<dbReference type="Gene3D" id="3.30.1490.300">
    <property type="match status" value="1"/>
</dbReference>
<evidence type="ECO:0000313" key="2">
    <source>
        <dbReference type="Proteomes" id="UP000178977"/>
    </source>
</evidence>
<dbReference type="NCBIfam" id="TIGR01175">
    <property type="entry name" value="pilM"/>
    <property type="match status" value="1"/>
</dbReference>
<dbReference type="EMBL" id="MHQT01000041">
    <property type="protein sequence ID" value="OHA08424.1"/>
    <property type="molecule type" value="Genomic_DNA"/>
</dbReference>
<accession>A0A1G2LA45</accession>
<evidence type="ECO:0000313" key="1">
    <source>
        <dbReference type="EMBL" id="OHA08424.1"/>
    </source>
</evidence>
<gene>
    <name evidence="1" type="ORF">A3A44_00270</name>
</gene>
<dbReference type="Proteomes" id="UP000178977">
    <property type="component" value="Unassembled WGS sequence"/>
</dbReference>